<evidence type="ECO:0000259" key="2">
    <source>
        <dbReference type="Pfam" id="PF19912"/>
    </source>
</evidence>
<dbReference type="Proteomes" id="UP000673394">
    <property type="component" value="Unassembled WGS sequence"/>
</dbReference>
<dbReference type="Pfam" id="PF19912">
    <property type="entry name" value="DUF6385"/>
    <property type="match status" value="1"/>
</dbReference>
<evidence type="ECO:0000313" key="3">
    <source>
        <dbReference type="EMBL" id="MBP3964916.1"/>
    </source>
</evidence>
<gene>
    <name evidence="3" type="ORF">I8J30_19515</name>
</gene>
<dbReference type="RefSeq" id="WP_210660934.1">
    <property type="nucleotide sequence ID" value="NZ_JAGKSP010000008.1"/>
</dbReference>
<name>A0ABS5CGG1_9BACL</name>
<sequence>MSSKHSRRRTKGSKPLLLPCSKRDGVYNQSDRQATGSKKCRPSKKGVFSERTFMNVETTDDFVPLPSQDTSNKAVYSYAIVNDGCEPASVQLEIGPNGRDYVVETEGVVQIKGMGVIVPSRFLRYARLAVKSEQPGKPTKLCIYFQSQKAR</sequence>
<dbReference type="EMBL" id="JAGKSP010000008">
    <property type="protein sequence ID" value="MBP3964916.1"/>
    <property type="molecule type" value="Genomic_DNA"/>
</dbReference>
<feature type="compositionally biased region" description="Polar residues" evidence="1">
    <location>
        <begin position="27"/>
        <end position="36"/>
    </location>
</feature>
<evidence type="ECO:0000256" key="1">
    <source>
        <dbReference type="SAM" id="MobiDB-lite"/>
    </source>
</evidence>
<protein>
    <recommendedName>
        <fullName evidence="2">DUF6385 domain-containing protein</fullName>
    </recommendedName>
</protein>
<feature type="region of interest" description="Disordered" evidence="1">
    <location>
        <begin position="1"/>
        <end position="45"/>
    </location>
</feature>
<dbReference type="InterPro" id="IPR045965">
    <property type="entry name" value="DUF6385"/>
</dbReference>
<accession>A0ABS5CGG1</accession>
<evidence type="ECO:0000313" key="4">
    <source>
        <dbReference type="Proteomes" id="UP000673394"/>
    </source>
</evidence>
<keyword evidence="4" id="KW-1185">Reference proteome</keyword>
<feature type="compositionally biased region" description="Basic residues" evidence="1">
    <location>
        <begin position="1"/>
        <end position="12"/>
    </location>
</feature>
<organism evidence="3 4">
    <name type="scientific">Paenibacillus lignilyticus</name>
    <dbReference type="NCBI Taxonomy" id="1172615"/>
    <lineage>
        <taxon>Bacteria</taxon>
        <taxon>Bacillati</taxon>
        <taxon>Bacillota</taxon>
        <taxon>Bacilli</taxon>
        <taxon>Bacillales</taxon>
        <taxon>Paenibacillaceae</taxon>
        <taxon>Paenibacillus</taxon>
    </lineage>
</organism>
<proteinExistence type="predicted"/>
<reference evidence="3 4" key="1">
    <citation type="submission" date="2021-04" db="EMBL/GenBank/DDBJ databases">
        <title>Paenibacillus sp. DLE-14 whole genome sequence.</title>
        <authorList>
            <person name="Ham Y.J."/>
        </authorList>
    </citation>
    <scope>NUCLEOTIDE SEQUENCE [LARGE SCALE GENOMIC DNA]</scope>
    <source>
        <strain evidence="3 4">DLE-14</strain>
    </source>
</reference>
<feature type="domain" description="DUF6385" evidence="2">
    <location>
        <begin position="69"/>
        <end position="149"/>
    </location>
</feature>
<comment type="caution">
    <text evidence="3">The sequence shown here is derived from an EMBL/GenBank/DDBJ whole genome shotgun (WGS) entry which is preliminary data.</text>
</comment>